<evidence type="ECO:0000313" key="1">
    <source>
        <dbReference type="EMBL" id="HIQ90955.1"/>
    </source>
</evidence>
<sequence>MNCKNFRQRRKQGKLYFYCVLKKQMINYEDCKGCPNKEYKQYKTLKQRTNKLAKREKNRYSIIYNDMTKCCECGSKIGIEKNEIFSGAYRQTSMKLGMVAPMCHECHQKFHNDIMLNLKYKVMFQKEYIKTHSLDDFIKNFGKNYIYKLKQQKKT</sequence>
<proteinExistence type="predicted"/>
<name>A0A9D0ZT81_9FIRM</name>
<organism evidence="1 2">
    <name type="scientific">Candidatus Coprosoma intestinipullorum</name>
    <dbReference type="NCBI Taxonomy" id="2840752"/>
    <lineage>
        <taxon>Bacteria</taxon>
        <taxon>Bacillati</taxon>
        <taxon>Bacillota</taxon>
        <taxon>Bacillota incertae sedis</taxon>
        <taxon>Candidatus Coprosoma</taxon>
    </lineage>
</organism>
<reference evidence="1" key="1">
    <citation type="submission" date="2020-10" db="EMBL/GenBank/DDBJ databases">
        <authorList>
            <person name="Gilroy R."/>
        </authorList>
    </citation>
    <scope>NUCLEOTIDE SEQUENCE</scope>
    <source>
        <strain evidence="1">CHK147-3167</strain>
    </source>
</reference>
<evidence type="ECO:0000313" key="2">
    <source>
        <dbReference type="Proteomes" id="UP000886786"/>
    </source>
</evidence>
<protein>
    <submittedName>
        <fullName evidence="1">Uncharacterized protein</fullName>
    </submittedName>
</protein>
<dbReference type="EMBL" id="DVFV01000092">
    <property type="protein sequence ID" value="HIQ90955.1"/>
    <property type="molecule type" value="Genomic_DNA"/>
</dbReference>
<gene>
    <name evidence="1" type="ORF">IAB27_04965</name>
</gene>
<comment type="caution">
    <text evidence="1">The sequence shown here is derived from an EMBL/GenBank/DDBJ whole genome shotgun (WGS) entry which is preliminary data.</text>
</comment>
<accession>A0A9D0ZT81</accession>
<dbReference type="Proteomes" id="UP000886786">
    <property type="component" value="Unassembled WGS sequence"/>
</dbReference>
<reference evidence="1" key="2">
    <citation type="journal article" date="2021" name="PeerJ">
        <title>Extensive microbial diversity within the chicken gut microbiome revealed by metagenomics and culture.</title>
        <authorList>
            <person name="Gilroy R."/>
            <person name="Ravi A."/>
            <person name="Getino M."/>
            <person name="Pursley I."/>
            <person name="Horton D.L."/>
            <person name="Alikhan N.F."/>
            <person name="Baker D."/>
            <person name="Gharbi K."/>
            <person name="Hall N."/>
            <person name="Watson M."/>
            <person name="Adriaenssens E.M."/>
            <person name="Foster-Nyarko E."/>
            <person name="Jarju S."/>
            <person name="Secka A."/>
            <person name="Antonio M."/>
            <person name="Oren A."/>
            <person name="Chaudhuri R.R."/>
            <person name="La Ragione R."/>
            <person name="Hildebrand F."/>
            <person name="Pallen M.J."/>
        </authorList>
    </citation>
    <scope>NUCLEOTIDE SEQUENCE</scope>
    <source>
        <strain evidence="1">CHK147-3167</strain>
    </source>
</reference>
<dbReference type="AlphaFoldDB" id="A0A9D0ZT81"/>